<name>A0A1X7VPE0_AMPQE</name>
<organism evidence="6">
    <name type="scientific">Amphimedon queenslandica</name>
    <name type="common">Sponge</name>
    <dbReference type="NCBI Taxonomy" id="400682"/>
    <lineage>
        <taxon>Eukaryota</taxon>
        <taxon>Metazoa</taxon>
        <taxon>Porifera</taxon>
        <taxon>Demospongiae</taxon>
        <taxon>Heteroscleromorpha</taxon>
        <taxon>Haplosclerida</taxon>
        <taxon>Niphatidae</taxon>
        <taxon>Amphimedon</taxon>
    </lineage>
</organism>
<dbReference type="eggNOG" id="ENOG502SEX8">
    <property type="taxonomic scope" value="Eukaryota"/>
</dbReference>
<protein>
    <submittedName>
        <fullName evidence="6">Uncharacterized protein</fullName>
    </submittedName>
</protein>
<keyword evidence="7" id="KW-1185">Reference proteome</keyword>
<dbReference type="GO" id="GO:0005765">
    <property type="term" value="C:lysosomal membrane"/>
    <property type="evidence" value="ECO:0007669"/>
    <property type="project" value="UniProtKB-SubCell"/>
</dbReference>
<evidence type="ECO:0000256" key="4">
    <source>
        <dbReference type="ARBA" id="ARBA00023228"/>
    </source>
</evidence>
<feature type="compositionally biased region" description="Polar residues" evidence="5">
    <location>
        <begin position="157"/>
        <end position="167"/>
    </location>
</feature>
<keyword evidence="3" id="KW-0472">Membrane</keyword>
<dbReference type="Pfam" id="PF10167">
    <property type="entry name" value="BORCS8"/>
    <property type="match status" value="1"/>
</dbReference>
<dbReference type="STRING" id="400682.A0A1X7VPE0"/>
<evidence type="ECO:0000313" key="7">
    <source>
        <dbReference type="Proteomes" id="UP000007879"/>
    </source>
</evidence>
<accession>A0A1X7VPE0</accession>
<evidence type="ECO:0000256" key="1">
    <source>
        <dbReference type="ARBA" id="ARBA00004656"/>
    </source>
</evidence>
<dbReference type="AlphaFoldDB" id="A0A1X7VPE0"/>
<dbReference type="EnsemblMetazoa" id="Aqu2.1.41258_001">
    <property type="protein sequence ID" value="Aqu2.1.41258_001"/>
    <property type="gene ID" value="Aqu2.1.41258"/>
</dbReference>
<gene>
    <name evidence="6" type="primary">105316477</name>
</gene>
<feature type="region of interest" description="Disordered" evidence="5">
    <location>
        <begin position="105"/>
        <end position="167"/>
    </location>
</feature>
<evidence type="ECO:0000256" key="3">
    <source>
        <dbReference type="ARBA" id="ARBA00023136"/>
    </source>
</evidence>
<evidence type="ECO:0000256" key="2">
    <source>
        <dbReference type="ARBA" id="ARBA00010463"/>
    </source>
</evidence>
<dbReference type="PANTHER" id="PTHR21146:SF0">
    <property type="entry name" value="BLOC-1-RELATED COMPLEX SUBUNIT 8"/>
    <property type="match status" value="1"/>
</dbReference>
<keyword evidence="4" id="KW-0458">Lysosome</keyword>
<reference evidence="7" key="1">
    <citation type="journal article" date="2010" name="Nature">
        <title>The Amphimedon queenslandica genome and the evolution of animal complexity.</title>
        <authorList>
            <person name="Srivastava M."/>
            <person name="Simakov O."/>
            <person name="Chapman J."/>
            <person name="Fahey B."/>
            <person name="Gauthier M.E."/>
            <person name="Mitros T."/>
            <person name="Richards G.S."/>
            <person name="Conaco C."/>
            <person name="Dacre M."/>
            <person name="Hellsten U."/>
            <person name="Larroux C."/>
            <person name="Putnam N.H."/>
            <person name="Stanke M."/>
            <person name="Adamska M."/>
            <person name="Darling A."/>
            <person name="Degnan S.M."/>
            <person name="Oakley T.H."/>
            <person name="Plachetzki D.C."/>
            <person name="Zhai Y."/>
            <person name="Adamski M."/>
            <person name="Calcino A."/>
            <person name="Cummins S.F."/>
            <person name="Goodstein D.M."/>
            <person name="Harris C."/>
            <person name="Jackson D.J."/>
            <person name="Leys S.P."/>
            <person name="Shu S."/>
            <person name="Woodcroft B.J."/>
            <person name="Vervoort M."/>
            <person name="Kosik K.S."/>
            <person name="Manning G."/>
            <person name="Degnan B.M."/>
            <person name="Rokhsar D.S."/>
        </authorList>
    </citation>
    <scope>NUCLEOTIDE SEQUENCE [LARGE SCALE GENOMIC DNA]</scope>
</reference>
<dbReference type="Proteomes" id="UP000007879">
    <property type="component" value="Unassembled WGS sequence"/>
</dbReference>
<comment type="similarity">
    <text evidence="2">Belongs to the BORCS8 family.</text>
</comment>
<dbReference type="KEGG" id="aqu:105316477"/>
<evidence type="ECO:0000313" key="6">
    <source>
        <dbReference type="EnsemblMetazoa" id="Aqu2.1.41258_001"/>
    </source>
</evidence>
<proteinExistence type="inferred from homology"/>
<dbReference type="InParanoid" id="A0A1X7VPE0"/>
<dbReference type="InterPro" id="IPR019320">
    <property type="entry name" value="BORCS8"/>
</dbReference>
<dbReference type="OrthoDB" id="10044187at2759"/>
<reference evidence="6" key="2">
    <citation type="submission" date="2017-05" db="UniProtKB">
        <authorList>
            <consortium name="EnsemblMetazoa"/>
        </authorList>
    </citation>
    <scope>IDENTIFICATION</scope>
</reference>
<evidence type="ECO:0000256" key="5">
    <source>
        <dbReference type="SAM" id="MobiDB-lite"/>
    </source>
</evidence>
<dbReference type="GO" id="GO:0099078">
    <property type="term" value="C:BORC complex"/>
    <property type="evidence" value="ECO:0007669"/>
    <property type="project" value="TreeGrafter"/>
</dbReference>
<dbReference type="PANTHER" id="PTHR21146">
    <property type="entry name" value="MEF2B PROTEIN"/>
    <property type="match status" value="1"/>
</dbReference>
<dbReference type="EnsemblMetazoa" id="XM_011411393.2">
    <property type="protein sequence ID" value="XP_011409695.1"/>
    <property type="gene ID" value="LOC105316477"/>
</dbReference>
<sequence length="167" mass="18714">MARFLEPDIGTRAYRLATGVNEAIMTAANEPSLGLYRLQEHCIGNIPKLLKERQSIEEISTRVKGNNFDLTYDIEAVKEMGKVDNFTTVISDLSQAIKLKERMNTREMEQKVQSRGVTPPRTLPSYGSTGESPPLLRRSDGYSINASSRLATPPNYHGTQIQPKNFK</sequence>
<comment type="subcellular location">
    <subcellularLocation>
        <location evidence="1">Lysosome membrane</location>
    </subcellularLocation>
</comment>